<evidence type="ECO:0000256" key="2">
    <source>
        <dbReference type="ARBA" id="ARBA00008467"/>
    </source>
</evidence>
<dbReference type="Gene3D" id="3.40.47.10">
    <property type="match status" value="1"/>
</dbReference>
<gene>
    <name evidence="6" type="ORF">A9179_16605</name>
</gene>
<dbReference type="RefSeq" id="WP_187807378.1">
    <property type="nucleotide sequence ID" value="NZ_LZEU01000001.1"/>
</dbReference>
<dbReference type="EMBL" id="LZEU01000001">
    <property type="protein sequence ID" value="MBC9251893.1"/>
    <property type="molecule type" value="Genomic_DNA"/>
</dbReference>
<comment type="similarity">
    <text evidence="2 4">Belongs to the thiolase-like superfamily. Beta-ketoacyl-ACP synthases family.</text>
</comment>
<dbReference type="SMART" id="SM00825">
    <property type="entry name" value="PKS_KS"/>
    <property type="match status" value="1"/>
</dbReference>
<evidence type="ECO:0000313" key="7">
    <source>
        <dbReference type="Proteomes" id="UP000744555"/>
    </source>
</evidence>
<keyword evidence="7" id="KW-1185">Reference proteome</keyword>
<comment type="pathway">
    <text evidence="1">Lipid metabolism; fatty acid biosynthesis.</text>
</comment>
<dbReference type="InterPro" id="IPR016039">
    <property type="entry name" value="Thiolase-like"/>
</dbReference>
<dbReference type="InterPro" id="IPR014031">
    <property type="entry name" value="Ketoacyl_synth_C"/>
</dbReference>
<dbReference type="Pfam" id="PF00109">
    <property type="entry name" value="ketoacyl-synt"/>
    <property type="match status" value="1"/>
</dbReference>
<organism evidence="6 7">
    <name type="scientific">Aquipseudomonas alcaligenes</name>
    <name type="common">Pseudomonas alcaligenes</name>
    <dbReference type="NCBI Taxonomy" id="43263"/>
    <lineage>
        <taxon>Bacteria</taxon>
        <taxon>Pseudomonadati</taxon>
        <taxon>Pseudomonadota</taxon>
        <taxon>Gammaproteobacteria</taxon>
        <taxon>Pseudomonadales</taxon>
        <taxon>Pseudomonadaceae</taxon>
        <taxon>Aquipseudomonas</taxon>
    </lineage>
</organism>
<dbReference type="PANTHER" id="PTHR11712:SF336">
    <property type="entry name" value="3-OXOACYL-[ACYL-CARRIER-PROTEIN] SYNTHASE, MITOCHONDRIAL"/>
    <property type="match status" value="1"/>
</dbReference>
<dbReference type="InterPro" id="IPR000794">
    <property type="entry name" value="Beta-ketoacyl_synthase"/>
</dbReference>
<feature type="domain" description="Ketosynthase family 3 (KS3)" evidence="5">
    <location>
        <begin position="1"/>
        <end position="416"/>
    </location>
</feature>
<comment type="caution">
    <text evidence="6">The sequence shown here is derived from an EMBL/GenBank/DDBJ whole genome shotgun (WGS) entry which is preliminary data.</text>
</comment>
<dbReference type="PANTHER" id="PTHR11712">
    <property type="entry name" value="POLYKETIDE SYNTHASE-RELATED"/>
    <property type="match status" value="1"/>
</dbReference>
<keyword evidence="3 4" id="KW-0808">Transferase</keyword>
<evidence type="ECO:0000256" key="3">
    <source>
        <dbReference type="ARBA" id="ARBA00022679"/>
    </source>
</evidence>
<dbReference type="SUPFAM" id="SSF53901">
    <property type="entry name" value="Thiolase-like"/>
    <property type="match status" value="2"/>
</dbReference>
<reference evidence="6 7" key="1">
    <citation type="submission" date="2016-06" db="EMBL/GenBank/DDBJ databases">
        <authorList>
            <person name="Ramos C."/>
            <person name="Pintado A."/>
            <person name="Crespo-Gomez J.I."/>
        </authorList>
    </citation>
    <scope>NUCLEOTIDE SEQUENCE [LARGE SCALE GENOMIC DNA]</scope>
    <source>
        <strain evidence="6 7">AVO110</strain>
    </source>
</reference>
<dbReference type="Proteomes" id="UP000744555">
    <property type="component" value="Unassembled WGS sequence"/>
</dbReference>
<name>A0ABR7S689_AQUAC</name>
<evidence type="ECO:0000256" key="1">
    <source>
        <dbReference type="ARBA" id="ARBA00005194"/>
    </source>
</evidence>
<dbReference type="PROSITE" id="PS52004">
    <property type="entry name" value="KS3_2"/>
    <property type="match status" value="1"/>
</dbReference>
<dbReference type="InterPro" id="IPR020841">
    <property type="entry name" value="PKS_Beta-ketoAc_synthase_dom"/>
</dbReference>
<dbReference type="InterPro" id="IPR014030">
    <property type="entry name" value="Ketoacyl_synth_N"/>
</dbReference>
<protein>
    <recommendedName>
        <fullName evidence="5">Ketosynthase family 3 (KS3) domain-containing protein</fullName>
    </recommendedName>
</protein>
<sequence length="419" mass="44488">MPDRRRALVSGVGVFNGLGQDRPSLVAALGEQRLGPRQAYFRSDSQAQQQGMLFNPQQVAMPPLPGARKPLRGGDAQSAVQLLERVIDEALAHAGLPRSALSGQAVQLYIGGQGVQPDIMKFTAYLQRNDSEDLLFNPGIRQMHSDSYAEERLARLLMQRLHLARPPLALSTASCSSLTALYLASKAVEAGDTDIAVVASWQQVSQYNLMFMGGVNALARSVAQPFAASTEGVLLGAGVAVAILESATHLQARQARGQVEVAGFAVRQGGGTSRGGQSFAPDFRVIAKTIEESLEQAGVTAGEVDCVFMHGNGIRGSDQAEMLAVRKVWGDNAIPVVSYKAQLGYQVAASGLTDLAILVDAMQQRRLLAFRSQAPLDVTSGVQLHADREPLPLARDNVLKLGLGIEGSIAACTLTRLAG</sequence>
<evidence type="ECO:0000259" key="5">
    <source>
        <dbReference type="PROSITE" id="PS52004"/>
    </source>
</evidence>
<accession>A0ABR7S689</accession>
<dbReference type="Pfam" id="PF02801">
    <property type="entry name" value="Ketoacyl-synt_C"/>
    <property type="match status" value="1"/>
</dbReference>
<evidence type="ECO:0000313" key="6">
    <source>
        <dbReference type="EMBL" id="MBC9251893.1"/>
    </source>
</evidence>
<evidence type="ECO:0000256" key="4">
    <source>
        <dbReference type="RuleBase" id="RU003694"/>
    </source>
</evidence>
<proteinExistence type="inferred from homology"/>